<evidence type="ECO:0000313" key="3">
    <source>
        <dbReference type="Proteomes" id="UP000033188"/>
    </source>
</evidence>
<dbReference type="STRING" id="5866.A0A061D7B4"/>
<dbReference type="EMBL" id="LK391709">
    <property type="protein sequence ID" value="CDR96601.1"/>
    <property type="molecule type" value="Genomic_DNA"/>
</dbReference>
<feature type="region of interest" description="Disordered" evidence="1">
    <location>
        <begin position="1"/>
        <end position="25"/>
    </location>
</feature>
<proteinExistence type="predicted"/>
<dbReference type="RefSeq" id="XP_012768787.1">
    <property type="nucleotide sequence ID" value="XM_012913333.1"/>
</dbReference>
<name>A0A061D7B4_BABBI</name>
<dbReference type="GeneID" id="24565142"/>
<sequence>MTHLYHDPPPLPNLQPLDPIGPATADVSVNFPPIDNPESLPNSYVDPYMHDAQAVGMCIAPWMKQAET</sequence>
<organism evidence="2 3">
    <name type="scientific">Babesia bigemina</name>
    <dbReference type="NCBI Taxonomy" id="5866"/>
    <lineage>
        <taxon>Eukaryota</taxon>
        <taxon>Sar</taxon>
        <taxon>Alveolata</taxon>
        <taxon>Apicomplexa</taxon>
        <taxon>Aconoidasida</taxon>
        <taxon>Piroplasmida</taxon>
        <taxon>Babesiidae</taxon>
        <taxon>Babesia</taxon>
    </lineage>
</organism>
<dbReference type="AlphaFoldDB" id="A0A061D7B4"/>
<gene>
    <name evidence="2" type="ORF">BBBOND_0305040</name>
</gene>
<dbReference type="KEGG" id="bbig:BBBOND_0305040"/>
<reference evidence="3" key="1">
    <citation type="journal article" date="2014" name="Nucleic Acids Res.">
        <title>The evolutionary dynamics of variant antigen genes in Babesia reveal a history of genomic innovation underlying host-parasite interaction.</title>
        <authorList>
            <person name="Jackson A.P."/>
            <person name="Otto T.D."/>
            <person name="Darby A."/>
            <person name="Ramaprasad A."/>
            <person name="Xia D."/>
            <person name="Echaide I.E."/>
            <person name="Farber M."/>
            <person name="Gahlot S."/>
            <person name="Gamble J."/>
            <person name="Gupta D."/>
            <person name="Gupta Y."/>
            <person name="Jackson L."/>
            <person name="Malandrin L."/>
            <person name="Malas T.B."/>
            <person name="Moussa E."/>
            <person name="Nair M."/>
            <person name="Reid A.J."/>
            <person name="Sanders M."/>
            <person name="Sharma J."/>
            <person name="Tracey A."/>
            <person name="Quail M.A."/>
            <person name="Weir W."/>
            <person name="Wastling J.M."/>
            <person name="Hall N."/>
            <person name="Willadsen P."/>
            <person name="Lingelbach K."/>
            <person name="Shiels B."/>
            <person name="Tait A."/>
            <person name="Berriman M."/>
            <person name="Allred D.R."/>
            <person name="Pain A."/>
        </authorList>
    </citation>
    <scope>NUCLEOTIDE SEQUENCE [LARGE SCALE GENOMIC DNA]</scope>
    <source>
        <strain evidence="3">Bond</strain>
    </source>
</reference>
<protein>
    <submittedName>
        <fullName evidence="2">Uncharacterized protein</fullName>
    </submittedName>
</protein>
<dbReference type="Proteomes" id="UP000033188">
    <property type="component" value="Chromosome 3"/>
</dbReference>
<accession>A0A061D7B4</accession>
<evidence type="ECO:0000256" key="1">
    <source>
        <dbReference type="SAM" id="MobiDB-lite"/>
    </source>
</evidence>
<evidence type="ECO:0000313" key="2">
    <source>
        <dbReference type="EMBL" id="CDR96601.1"/>
    </source>
</evidence>
<dbReference type="VEuPathDB" id="PiroplasmaDB:BBBOND_0305040"/>
<keyword evidence="3" id="KW-1185">Reference proteome</keyword>